<organism evidence="3 4">
    <name type="scientific">Puniceicoccus vermicola</name>
    <dbReference type="NCBI Taxonomy" id="388746"/>
    <lineage>
        <taxon>Bacteria</taxon>
        <taxon>Pseudomonadati</taxon>
        <taxon>Verrucomicrobiota</taxon>
        <taxon>Opitutia</taxon>
        <taxon>Puniceicoccales</taxon>
        <taxon>Puniceicoccaceae</taxon>
        <taxon>Puniceicoccus</taxon>
    </lineage>
</organism>
<name>A0A7X1AXE6_9BACT</name>
<comment type="caution">
    <text evidence="3">The sequence shown here is derived from an EMBL/GenBank/DDBJ whole genome shotgun (WGS) entry which is preliminary data.</text>
</comment>
<feature type="region of interest" description="Disordered" evidence="1">
    <location>
        <begin position="121"/>
        <end position="172"/>
    </location>
</feature>
<keyword evidence="2" id="KW-0472">Membrane</keyword>
<reference evidence="3 4" key="1">
    <citation type="submission" date="2020-07" db="EMBL/GenBank/DDBJ databases">
        <authorList>
            <person name="Feng X."/>
        </authorList>
    </citation>
    <scope>NUCLEOTIDE SEQUENCE [LARGE SCALE GENOMIC DNA]</scope>
    <source>
        <strain evidence="3 4">JCM14086</strain>
    </source>
</reference>
<evidence type="ECO:0008006" key="5">
    <source>
        <dbReference type="Google" id="ProtNLM"/>
    </source>
</evidence>
<protein>
    <recommendedName>
        <fullName evidence="5">Verru_Chthon cassette protein A</fullName>
    </recommendedName>
</protein>
<feature type="compositionally biased region" description="Polar residues" evidence="1">
    <location>
        <begin position="155"/>
        <end position="168"/>
    </location>
</feature>
<dbReference type="RefSeq" id="WP_185692500.1">
    <property type="nucleotide sequence ID" value="NZ_JACHVA010000076.1"/>
</dbReference>
<dbReference type="EMBL" id="JACHVA010000076">
    <property type="protein sequence ID" value="MBC2601793.1"/>
    <property type="molecule type" value="Genomic_DNA"/>
</dbReference>
<keyword evidence="2" id="KW-0812">Transmembrane</keyword>
<evidence type="ECO:0000256" key="1">
    <source>
        <dbReference type="SAM" id="MobiDB-lite"/>
    </source>
</evidence>
<dbReference type="AlphaFoldDB" id="A0A7X1AXE6"/>
<accession>A0A7X1AXE6</accession>
<evidence type="ECO:0000256" key="2">
    <source>
        <dbReference type="SAM" id="Phobius"/>
    </source>
</evidence>
<dbReference type="Proteomes" id="UP000525652">
    <property type="component" value="Unassembled WGS sequence"/>
</dbReference>
<feature type="transmembrane region" description="Helical" evidence="2">
    <location>
        <begin position="25"/>
        <end position="48"/>
    </location>
</feature>
<gene>
    <name evidence="3" type="ORF">H5P30_08385</name>
</gene>
<keyword evidence="4" id="KW-1185">Reference proteome</keyword>
<keyword evidence="2" id="KW-1133">Transmembrane helix</keyword>
<evidence type="ECO:0000313" key="4">
    <source>
        <dbReference type="Proteomes" id="UP000525652"/>
    </source>
</evidence>
<proteinExistence type="predicted"/>
<feature type="region of interest" description="Disordered" evidence="1">
    <location>
        <begin position="356"/>
        <end position="386"/>
    </location>
</feature>
<evidence type="ECO:0000313" key="3">
    <source>
        <dbReference type="EMBL" id="MBC2601793.1"/>
    </source>
</evidence>
<sequence>MQDHFAGSRPQPSACRAQSRKRSGFALVISLSLMALILILLITIAGWLRIETLHQTTVSQKTDARQVALFAAIEALGELQQTTGADQRVTASASILDTSTDTEAITGVTEPYWTGVWITNPHDPNHGTGGDPHQNPAPIKNGLGNPGGALAWLVSSPNANPSNHTRQPSDIPLLEIDKANPADPRNIYLPLEDLRNTGGDIEANYAWWVADEGIKASVAMDNPHARSNLPQNAALSSLSAPRMAPEFIEDSNPQENLTVLNSLGSIFENDSYTALLARITRLNQLRYPLEGVGLSNGNINGLLANHYHDLTPLSLGVLSDAREGGLKGNLSGAFSDDTEFGVLLAEHGQLVFGHRNQAQPYDPADSDAARGNSATQVERRDPGGPPWEQLRSFYRMRANSLNVQPQTNSLMGVYPVITMVQLHTHMMLLETTASTPSNPEYTARLMVFPAIMLWNPYNVDLPQTTYSLILTSSANKLKYNWTPEVDWTDTSGNTHTWEPKYSSSSQPVVFDGGDEGGKDHGAIRLNITSSFAAGEAKLFLPPGVEEQDWSSASGIGNTLADASSPAFIQGGYFYSDLSENFRPTDSGNVPDLSKNFTLRLARDLGNSSNTSSLNNLVILMGVNLGNNTLQNLIQNHPLQSVGGFNHGALSNSSTTSNPFPAWSVSPSNILAEATASSTTWNSLPAASLGGDNYFPIVGFTQNLRWTENFHPVTYNSNLEPIVSTLASFNPRAVRSERTPIEHAQQPGRDTRYNPLYLNWSGNRSDNMSSYRWAEPGSSSTDWGSFYQSLLYTQPAVGYTNDPNISLITQDTLFDIPSGPEYFQSVGSLTHASTAPPSPRTDSITNFFNDSLASSDSDWNVNSSYPAFAIGNSLAPLGVPLDDRSRHTYLTRSNLPTDPQSSLYDWSYLLNDYLWDRYFFAEYDSANSIILNPRLIASENATPSEIQSYKEAAKVLMIRGAFNVNSTSIDAWRSLLGGTVGATINSTPYDDRAPYLKHASPLLGEADTSDEQAAPTYAGYRTLSSLEIEDLATEIVEQVKKRGPFISLSHFVNRVIDDPAFLSSHENARLNLSPTERERAIGALQAALEASSINQRYEQPDNYIDYNELNRFNQFNRYTGMGSLSYGQPGFMTQADLLSRVGAALSVRSDTFKIRSYGQSVDPITNESVARARCEMVVQRQPQEIRPGSNERPYKVVSFRWLEDHEI</sequence>